<reference evidence="3 4" key="1">
    <citation type="submission" date="2018-06" db="EMBL/GenBank/DDBJ databases">
        <authorList>
            <consortium name="Pathogen Informatics"/>
            <person name="Doyle S."/>
        </authorList>
    </citation>
    <scope>NUCLEOTIDE SEQUENCE [LARGE SCALE GENOMIC DNA]</scope>
    <source>
        <strain evidence="3 4">NCTC10738</strain>
    </source>
</reference>
<proteinExistence type="predicted"/>
<dbReference type="PANTHER" id="PTHR35340:SF10">
    <property type="entry name" value="CYTOPLASMIC PROTEIN"/>
    <property type="match status" value="1"/>
</dbReference>
<organism evidence="3 4">
    <name type="scientific">Shewanella algae</name>
    <dbReference type="NCBI Taxonomy" id="38313"/>
    <lineage>
        <taxon>Bacteria</taxon>
        <taxon>Pseudomonadati</taxon>
        <taxon>Pseudomonadota</taxon>
        <taxon>Gammaproteobacteria</taxon>
        <taxon>Alteromonadales</taxon>
        <taxon>Shewanellaceae</taxon>
        <taxon>Shewanella</taxon>
    </lineage>
</organism>
<dbReference type="PANTHER" id="PTHR35340">
    <property type="entry name" value="PQQ ENZYME REPEAT PROTEIN-RELATED"/>
    <property type="match status" value="1"/>
</dbReference>
<keyword evidence="1" id="KW-0732">Signal</keyword>
<feature type="chain" id="PRO_5016780463" evidence="1">
    <location>
        <begin position="23"/>
        <end position="592"/>
    </location>
</feature>
<keyword evidence="3" id="KW-0808">Transferase</keyword>
<evidence type="ECO:0000313" key="3">
    <source>
        <dbReference type="EMBL" id="SUI52097.1"/>
    </source>
</evidence>
<accession>A0A379YY81</accession>
<gene>
    <name evidence="3" type="ORF">NCTC10738_00685</name>
</gene>
<dbReference type="InterPro" id="IPR010262">
    <property type="entry name" value="Arylsulfotransferase_bact"/>
</dbReference>
<dbReference type="RefSeq" id="WP_071238579.1">
    <property type="nucleotide sequence ID" value="NZ_CAXOJE010000002.1"/>
</dbReference>
<evidence type="ECO:0000256" key="1">
    <source>
        <dbReference type="SAM" id="SignalP"/>
    </source>
</evidence>
<dbReference type="Pfam" id="PF05935">
    <property type="entry name" value="Arylsulfotrans"/>
    <property type="match status" value="1"/>
</dbReference>
<dbReference type="InterPro" id="IPR035391">
    <property type="entry name" value="Arylsulfotran_N"/>
</dbReference>
<evidence type="ECO:0000313" key="4">
    <source>
        <dbReference type="Proteomes" id="UP000254069"/>
    </source>
</evidence>
<dbReference type="InterPro" id="IPR053143">
    <property type="entry name" value="Arylsulfate_ST"/>
</dbReference>
<dbReference type="InterPro" id="IPR038477">
    <property type="entry name" value="ASST_N_sf"/>
</dbReference>
<dbReference type="Pfam" id="PF17425">
    <property type="entry name" value="Arylsulfotran_N"/>
    <property type="match status" value="1"/>
</dbReference>
<dbReference type="Gene3D" id="2.60.40.3100">
    <property type="entry name" value="Arylsulphate sulphotransferase monomer, N-terminal domain"/>
    <property type="match status" value="1"/>
</dbReference>
<dbReference type="GO" id="GO:0004062">
    <property type="term" value="F:aryl sulfotransferase activity"/>
    <property type="evidence" value="ECO:0007669"/>
    <property type="project" value="InterPro"/>
</dbReference>
<dbReference type="Proteomes" id="UP000254069">
    <property type="component" value="Unassembled WGS sequence"/>
</dbReference>
<dbReference type="AlphaFoldDB" id="A0A379YY81"/>
<sequence>MKKSLTSLAVILGIGLSTSVSAAGFYPAPPAGHLGGIFVNPYGNSPLTALVDLGSKRVSNVTVTVAGKGKNGVSISYPVGPKTINRHDGIPIFGLYADYKNQVSVDFTLDGKKYTDKYEILTSALENKYIDNRNITSMQEVKVRKVDKDFKDRLLLVNSHTMLFQGSDLHWSGVKGKNAGIFESTPALGSMTFDMAPLTYIIDTQGETRWWLDQDATYNGRNINVNKRGYLMGLRKDGRGNLSFVQGQHFGYLDLMGKIVDFKIPRGYQDLSHESVTMPNGNLLLRGAKTNYVNPQGDKVHTVRDHILEVDQQGNLLDVWDLNKILDPYRDALLKALDMGAVCVNVDLDHAGQAAGEMKIDAPYGDIPGVAAGRNWAHVNSISYDPKDDGIILSLRHQGVVKITRDKQVKWILTPSIGWKGELAKKLLKPVDAKGKAISCSEQGDCQGDFDFTYTQHTAWLSSKGTLTVFDNGDGRHYTQPALPTQKYSRFVEYKIDENNMTVQQIWEYGKERGYEWYSPITSNVEYVADHNTIFGFGGSINLFEPGRVTGKFNEIDYRTKEVKLEIDVLSDKAGQPHYRGLFIEPAKMFGR</sequence>
<feature type="signal peptide" evidence="1">
    <location>
        <begin position="1"/>
        <end position="22"/>
    </location>
</feature>
<evidence type="ECO:0000259" key="2">
    <source>
        <dbReference type="Pfam" id="PF17425"/>
    </source>
</evidence>
<feature type="domain" description="Arylsulfotransferase N-terminal" evidence="2">
    <location>
        <begin position="37"/>
        <end position="122"/>
    </location>
</feature>
<name>A0A379YY81_9GAMM</name>
<keyword evidence="4" id="KW-1185">Reference proteome</keyword>
<protein>
    <submittedName>
        <fullName evidence="3">Arylsulfotransferase (ASST)</fullName>
    </submittedName>
</protein>
<dbReference type="EMBL" id="UGYO01000001">
    <property type="protein sequence ID" value="SUI52097.1"/>
    <property type="molecule type" value="Genomic_DNA"/>
</dbReference>